<dbReference type="SUPFAM" id="SSF48403">
    <property type="entry name" value="Ankyrin repeat"/>
    <property type="match status" value="3"/>
</dbReference>
<dbReference type="Pfam" id="PF13637">
    <property type="entry name" value="Ank_4"/>
    <property type="match status" value="2"/>
</dbReference>
<dbReference type="Pfam" id="PF12796">
    <property type="entry name" value="Ank_2"/>
    <property type="match status" value="2"/>
</dbReference>
<evidence type="ECO:0000313" key="3">
    <source>
        <dbReference type="EMBL" id="KAJ4387519.1"/>
    </source>
</evidence>
<dbReference type="Gene3D" id="1.25.40.20">
    <property type="entry name" value="Ankyrin repeat-containing domain"/>
    <property type="match status" value="3"/>
</dbReference>
<feature type="repeat" description="ANK" evidence="1">
    <location>
        <begin position="120"/>
        <end position="152"/>
    </location>
</feature>
<feature type="repeat" description="ANK" evidence="1">
    <location>
        <begin position="342"/>
        <end position="374"/>
    </location>
</feature>
<dbReference type="InterPro" id="IPR002110">
    <property type="entry name" value="Ankyrin_rpt"/>
</dbReference>
<dbReference type="InterPro" id="IPR010730">
    <property type="entry name" value="HET"/>
</dbReference>
<keyword evidence="4" id="KW-1185">Reference proteome</keyword>
<proteinExistence type="predicted"/>
<dbReference type="Pfam" id="PF00023">
    <property type="entry name" value="Ank"/>
    <property type="match status" value="1"/>
</dbReference>
<dbReference type="PROSITE" id="PS50088">
    <property type="entry name" value="ANK_REPEAT"/>
    <property type="match status" value="9"/>
</dbReference>
<dbReference type="PANTHER" id="PTHR33112:SF16">
    <property type="entry name" value="HETEROKARYON INCOMPATIBILITY DOMAIN-CONTAINING PROTEIN"/>
    <property type="match status" value="1"/>
</dbReference>
<feature type="repeat" description="ANK" evidence="1">
    <location>
        <begin position="378"/>
        <end position="410"/>
    </location>
</feature>
<evidence type="ECO:0000256" key="1">
    <source>
        <dbReference type="PROSITE-ProRule" id="PRU00023"/>
    </source>
</evidence>
<dbReference type="Proteomes" id="UP001140453">
    <property type="component" value="Unassembled WGS sequence"/>
</dbReference>
<feature type="domain" description="Heterokaryon incompatibility" evidence="2">
    <location>
        <begin position="877"/>
        <end position="1028"/>
    </location>
</feature>
<dbReference type="Pfam" id="PF06985">
    <property type="entry name" value="HET"/>
    <property type="match status" value="1"/>
</dbReference>
<dbReference type="PANTHER" id="PTHR33112">
    <property type="entry name" value="DOMAIN PROTEIN, PUTATIVE-RELATED"/>
    <property type="match status" value="1"/>
</dbReference>
<dbReference type="PRINTS" id="PR01415">
    <property type="entry name" value="ANKYRIN"/>
</dbReference>
<sequence length="1362" mass="149248">MAFDVSSVSRLSGRRALQLAIDGDGSIEEIASLLAYEAEDLSSETCDNWVPCDHLTALDVAACSGHTNALGRLLEAGADANAHTHRGGSSVLEQAVVQGQLSAVKKLLERGADPNHFNKDDVTPLIAATKAGHVEICKCLIHVGGDISISGLYRSNSAIATAAEMSNVTLLDLYLGAVTQFAAGFDPDNFQVAFTQGRQMDSQRLAETETFLNRARIAIEDGLKAAGRAGDMLILQRLLGVDLDINIHETIAATAAGGHVDAVAKLIQAASNQGQLPTKSLTRAMQSAVDAGHVAPTKLLLKAGVNATEVDIKKTAASGDLDLLTFLLEAGANAEKPRHKYDDGTALQWAVKGGHEAVVDLLLASGANVNAWAAPYGPGGTALQVAIGGGHTELARRLLDEGADVNALPRREDGDTALQAAARAGNLDMLEILLAAGANVGVAETPRYRWPFMSYALTVAAEANHPEIVARLLEVMSLDDARQIASIALPEAVNTRNIRLVQQLLQLHPHVDILDREQRSTALQIAAANGDLEIVKFLLKEKANVIHNPSGGKTALQSASDRGFLDVVETLLAAGANVNVTGSTAPPLLLAIRNGHIKVFERLLSAGAHIDATSYRGQTMLQAAEDSGSTKMQDRVRDILKCRPQPLEERPPDRGTGPLCEACRRMSLIDSFYESTNGVHAGSAVDDTSTLHPSLITLKASAVAGCPFCCFLWTILGITTITLPQPSPVTLKLQRNEPCTVRCEVKEPFPTVNAMRLEAEFHFAINPLPTKLSIMTILAPNRKSRRRSKGHRVPIAEDRASPQTYMQIRSWLDTCNSRHQKCRLLSEKPTLPEKRILPSRLVYLAPSRNAISSNEVDINLQPRLVTTNGLKFSKTSYVALSYRWPENFPREAKLTQETMQLQMDGLQTSQLPQNFIDAFQIAARMGIKYIWIDSLCIVQDDQDDWKREASLMGQIYRNAYLTIAIATPLTQAHLGLFQRRGPSPVPVERFYHPMKDGPEQEIVVMAIQREQELFFESPLVSRGWCFQERELSRRILHYTASQVLWECRTFRGSEGLPSGIAPHEQWLQKKGTIIEKEWLPRILDVELSGESVEYVWHRAVEDYSARHLTMDTDKLPALAGLAAILHNYRPGNCRYLAGLWEDAFVLGLAWASGSGTWSEAAKSQRYSDYIAPTWSWASVKGSISYKFARSFHVKSKFGLSDEDGKHGEHSDFGHGNMDDKYRAGRVYKLRVLDVHVEQSTADPFGAVRHGAFLRCAAWLTPAIVRPRWKGNAYLLDSIRGDLHIGKMSFDLQQTYDEDGVRLVSCILLGLKPREASAYGGTGLVVIATGNKTNEYRRVGIMQFEYPWCVKAPGFQAMEITIV</sequence>
<keyword evidence="1" id="KW-0040">ANK repeat</keyword>
<dbReference type="EMBL" id="JAPEVB010000005">
    <property type="protein sequence ID" value="KAJ4387519.1"/>
    <property type="molecule type" value="Genomic_DNA"/>
</dbReference>
<feature type="repeat" description="ANK" evidence="1">
    <location>
        <begin position="53"/>
        <end position="85"/>
    </location>
</feature>
<feature type="repeat" description="ANK" evidence="1">
    <location>
        <begin position="518"/>
        <end position="545"/>
    </location>
</feature>
<reference evidence="3" key="1">
    <citation type="submission" date="2022-10" db="EMBL/GenBank/DDBJ databases">
        <title>Tapping the CABI collections for fungal endophytes: first genome assemblies for Collariella, Neodidymelliopsis, Ascochyta clinopodiicola, Didymella pomorum, Didymosphaeria variabile, Neocosmospora piperis and Neocucurbitaria cava.</title>
        <authorList>
            <person name="Hill R."/>
        </authorList>
    </citation>
    <scope>NUCLEOTIDE SEQUENCE</scope>
    <source>
        <strain evidence="3">IMI 355082</strain>
    </source>
</reference>
<dbReference type="SMART" id="SM00248">
    <property type="entry name" value="ANK"/>
    <property type="match status" value="12"/>
</dbReference>
<dbReference type="InterPro" id="IPR036770">
    <property type="entry name" value="Ankyrin_rpt-contain_sf"/>
</dbReference>
<comment type="caution">
    <text evidence="3">The sequence shown here is derived from an EMBL/GenBank/DDBJ whole genome shotgun (WGS) entry which is preliminary data.</text>
</comment>
<feature type="repeat" description="ANK" evidence="1">
    <location>
        <begin position="583"/>
        <end position="615"/>
    </location>
</feature>
<evidence type="ECO:0000259" key="2">
    <source>
        <dbReference type="Pfam" id="PF06985"/>
    </source>
</evidence>
<name>A0A9W8YL40_9PEZI</name>
<feature type="repeat" description="ANK" evidence="1">
    <location>
        <begin position="87"/>
        <end position="119"/>
    </location>
</feature>
<evidence type="ECO:0000313" key="4">
    <source>
        <dbReference type="Proteomes" id="UP001140453"/>
    </source>
</evidence>
<dbReference type="PROSITE" id="PS50297">
    <property type="entry name" value="ANK_REP_REGION"/>
    <property type="match status" value="8"/>
</dbReference>
<feature type="repeat" description="ANK" evidence="1">
    <location>
        <begin position="413"/>
        <end position="445"/>
    </location>
</feature>
<feature type="repeat" description="ANK" evidence="1">
    <location>
        <begin position="551"/>
        <end position="583"/>
    </location>
</feature>
<gene>
    <name evidence="3" type="ORF">N0V93_008113</name>
</gene>
<protein>
    <recommendedName>
        <fullName evidence="2">Heterokaryon incompatibility domain-containing protein</fullName>
    </recommendedName>
</protein>
<accession>A0A9W8YL40</accession>
<dbReference type="OrthoDB" id="539213at2759"/>
<organism evidence="3 4">
    <name type="scientific">Gnomoniopsis smithogilvyi</name>
    <dbReference type="NCBI Taxonomy" id="1191159"/>
    <lineage>
        <taxon>Eukaryota</taxon>
        <taxon>Fungi</taxon>
        <taxon>Dikarya</taxon>
        <taxon>Ascomycota</taxon>
        <taxon>Pezizomycotina</taxon>
        <taxon>Sordariomycetes</taxon>
        <taxon>Sordariomycetidae</taxon>
        <taxon>Diaporthales</taxon>
        <taxon>Gnomoniaceae</taxon>
        <taxon>Gnomoniopsis</taxon>
    </lineage>
</organism>